<organism evidence="3 4">
    <name type="scientific">Piscinibacter gummiphilus</name>
    <dbReference type="NCBI Taxonomy" id="946333"/>
    <lineage>
        <taxon>Bacteria</taxon>
        <taxon>Pseudomonadati</taxon>
        <taxon>Pseudomonadota</taxon>
        <taxon>Betaproteobacteria</taxon>
        <taxon>Burkholderiales</taxon>
        <taxon>Sphaerotilaceae</taxon>
        <taxon>Piscinibacter</taxon>
    </lineage>
</organism>
<evidence type="ECO:0000256" key="1">
    <source>
        <dbReference type="SAM" id="MobiDB-lite"/>
    </source>
</evidence>
<keyword evidence="4" id="KW-1185">Reference proteome</keyword>
<dbReference type="Proteomes" id="UP001303946">
    <property type="component" value="Chromosome"/>
</dbReference>
<evidence type="ECO:0000256" key="2">
    <source>
        <dbReference type="SAM" id="SignalP"/>
    </source>
</evidence>
<gene>
    <name evidence="3" type="ORF">RXV79_23540</name>
</gene>
<feature type="chain" id="PRO_5045859589" description="Glycine-zipper-containing OmpA-like membrane domain-containing protein" evidence="2">
    <location>
        <begin position="33"/>
        <end position="183"/>
    </location>
</feature>
<reference evidence="3 4" key="1">
    <citation type="submission" date="2023-10" db="EMBL/GenBank/DDBJ databases">
        <title>Bacteria for the degradation of biodegradable plastic PBAT(Polybutylene adipate terephthalate).</title>
        <authorList>
            <person name="Weon H.-Y."/>
            <person name="Yeon J."/>
        </authorList>
    </citation>
    <scope>NUCLEOTIDE SEQUENCE [LARGE SCALE GENOMIC DNA]</scope>
    <source>
        <strain evidence="3 4">SBD 7-3</strain>
    </source>
</reference>
<dbReference type="EMBL" id="CP136336">
    <property type="protein sequence ID" value="WOB07867.1"/>
    <property type="molecule type" value="Genomic_DNA"/>
</dbReference>
<feature type="region of interest" description="Disordered" evidence="1">
    <location>
        <begin position="158"/>
        <end position="183"/>
    </location>
</feature>
<evidence type="ECO:0000313" key="3">
    <source>
        <dbReference type="EMBL" id="WOB07867.1"/>
    </source>
</evidence>
<feature type="compositionally biased region" description="Pro residues" evidence="1">
    <location>
        <begin position="163"/>
        <end position="183"/>
    </location>
</feature>
<accession>A0ABZ0CS96</accession>
<proteinExistence type="predicted"/>
<evidence type="ECO:0000313" key="4">
    <source>
        <dbReference type="Proteomes" id="UP001303946"/>
    </source>
</evidence>
<sequence length="183" mass="18382">MNPALQPPLSRPSRVSAWPLAVLAAASLMGCAQMPTGPTAHVMPGPNKPFEVFIADDKLCRDWAHSRIGGPGSDAAAQRFAAATATGVVLGAAAGALIGGSHSSAGVGAAVGGMTGAAVGSDQSNYAAGSAQRRYDIAYQQCMYAKGNQVPGVGYSGYRTAPAPVPPAPPRPPEGIQPPPPVR</sequence>
<dbReference type="RefSeq" id="WP_316700524.1">
    <property type="nucleotide sequence ID" value="NZ_CP136336.1"/>
</dbReference>
<keyword evidence="2" id="KW-0732">Signal</keyword>
<name>A0ABZ0CS96_9BURK</name>
<evidence type="ECO:0008006" key="5">
    <source>
        <dbReference type="Google" id="ProtNLM"/>
    </source>
</evidence>
<feature type="signal peptide" evidence="2">
    <location>
        <begin position="1"/>
        <end position="32"/>
    </location>
</feature>
<protein>
    <recommendedName>
        <fullName evidence="5">Glycine-zipper-containing OmpA-like membrane domain-containing protein</fullName>
    </recommendedName>
</protein>